<dbReference type="SUPFAM" id="SSF53955">
    <property type="entry name" value="Lysozyme-like"/>
    <property type="match status" value="1"/>
</dbReference>
<proteinExistence type="predicted"/>
<name>A0A7X0NUI2_9ACTN</name>
<dbReference type="InterPro" id="IPR023346">
    <property type="entry name" value="Lysozyme-like_dom_sf"/>
</dbReference>
<keyword evidence="2" id="KW-0081">Bacteriolytic enzyme</keyword>
<dbReference type="AlphaFoldDB" id="A0A7X0NUI2"/>
<accession>A0A7X0NUI2</accession>
<evidence type="ECO:0000256" key="1">
    <source>
        <dbReference type="ARBA" id="ARBA00022529"/>
    </source>
</evidence>
<keyword evidence="1" id="KW-0929">Antimicrobial</keyword>
<protein>
    <submittedName>
        <fullName evidence="4">Uncharacterized protein</fullName>
    </submittedName>
</protein>
<dbReference type="GO" id="GO:0031640">
    <property type="term" value="P:killing of cells of another organism"/>
    <property type="evidence" value="ECO:0007669"/>
    <property type="project" value="UniProtKB-KW"/>
</dbReference>
<dbReference type="Proteomes" id="UP000565579">
    <property type="component" value="Unassembled WGS sequence"/>
</dbReference>
<feature type="compositionally biased region" description="Acidic residues" evidence="3">
    <location>
        <begin position="114"/>
        <end position="145"/>
    </location>
</feature>
<comment type="caution">
    <text evidence="4">The sequence shown here is derived from an EMBL/GenBank/DDBJ whole genome shotgun (WGS) entry which is preliminary data.</text>
</comment>
<evidence type="ECO:0000256" key="2">
    <source>
        <dbReference type="ARBA" id="ARBA00022638"/>
    </source>
</evidence>
<evidence type="ECO:0000256" key="3">
    <source>
        <dbReference type="SAM" id="MobiDB-lite"/>
    </source>
</evidence>
<dbReference type="InterPro" id="IPR023347">
    <property type="entry name" value="Lysozyme_dom_sf"/>
</dbReference>
<feature type="region of interest" description="Disordered" evidence="3">
    <location>
        <begin position="52"/>
        <end position="178"/>
    </location>
</feature>
<dbReference type="Gene3D" id="1.10.530.40">
    <property type="match status" value="1"/>
</dbReference>
<evidence type="ECO:0000313" key="5">
    <source>
        <dbReference type="Proteomes" id="UP000565579"/>
    </source>
</evidence>
<feature type="compositionally biased region" description="Acidic residues" evidence="3">
    <location>
        <begin position="63"/>
        <end position="105"/>
    </location>
</feature>
<feature type="compositionally biased region" description="Acidic residues" evidence="3">
    <location>
        <begin position="163"/>
        <end position="178"/>
    </location>
</feature>
<dbReference type="GO" id="GO:0042742">
    <property type="term" value="P:defense response to bacterium"/>
    <property type="evidence" value="ECO:0007669"/>
    <property type="project" value="UniProtKB-KW"/>
</dbReference>
<reference evidence="4 5" key="1">
    <citation type="submission" date="2020-08" db="EMBL/GenBank/DDBJ databases">
        <title>Sequencing the genomes of 1000 actinobacteria strains.</title>
        <authorList>
            <person name="Klenk H.-P."/>
        </authorList>
    </citation>
    <scope>NUCLEOTIDE SEQUENCE [LARGE SCALE GENOMIC DNA]</scope>
    <source>
        <strain evidence="4 5">DSM 43768</strain>
    </source>
</reference>
<organism evidence="4 5">
    <name type="scientific">Nonomuraea rubra</name>
    <dbReference type="NCBI Taxonomy" id="46180"/>
    <lineage>
        <taxon>Bacteria</taxon>
        <taxon>Bacillati</taxon>
        <taxon>Actinomycetota</taxon>
        <taxon>Actinomycetes</taxon>
        <taxon>Streptosporangiales</taxon>
        <taxon>Streptosporangiaceae</taxon>
        <taxon>Nonomuraea</taxon>
    </lineage>
</organism>
<keyword evidence="5" id="KW-1185">Reference proteome</keyword>
<sequence length="392" mass="41741">MHIRSTRRITYAALAGVLALGGTGLTIGVATAQLETDDPDVTMVEEAAAQNSLAATTAKDADSAQDADSEEISVADEPDDAAESDDSSTETSEDETTTESGDDTSTDAGTETGTESDVEQADGTEVTDETDTGDTTEPEGAEETDGTEKTDDTEGTDTGVGTDEIEEGAEETATGDEEATAALTEEQARCPFTTIYKGSVKQMLIKREGVRTKAYNAGEKTKKGKNRNIVTIGIGFNMSRGDARTIVNRVLSETTPPSEQDDIKSGKAFDDLKAGVTELTEEQVNALFEVSYEEARELVTRRGIESFDKLPRSVQAALIDVAFMRPGNINDIADEVNLGTQAALAKKQSLTSANYEPAAKRLETFGRIAAKRGQAGNKIRFEQDAAMLRNKC</sequence>
<dbReference type="RefSeq" id="WP_185104228.1">
    <property type="nucleotide sequence ID" value="NZ_BAAAXY010000060.1"/>
</dbReference>
<gene>
    <name evidence="4" type="ORF">HD593_004662</name>
</gene>
<dbReference type="EMBL" id="JACHMI010000001">
    <property type="protein sequence ID" value="MBB6549867.1"/>
    <property type="molecule type" value="Genomic_DNA"/>
</dbReference>
<dbReference type="GO" id="GO:0003796">
    <property type="term" value="F:lysozyme activity"/>
    <property type="evidence" value="ECO:0007669"/>
    <property type="project" value="InterPro"/>
</dbReference>
<evidence type="ECO:0000313" key="4">
    <source>
        <dbReference type="EMBL" id="MBB6549867.1"/>
    </source>
</evidence>